<accession>A0A6J7WNI2</accession>
<sequence length="107" mass="11812">MSIFDEAKEALIQAVKSATPQMTRELHEQQRAAGWSPEAATSTRVRYADGELNIPVRPQYMFNDAWDAEYGTQTSPPTGVCRAYEQNSPKGAQALQTALANKLRGIL</sequence>
<proteinExistence type="predicted"/>
<name>A0A6J7WNI2_9CAUD</name>
<gene>
    <name evidence="1" type="ORF">UFOVP221_97</name>
</gene>
<reference evidence="1" key="1">
    <citation type="submission" date="2020-05" db="EMBL/GenBank/DDBJ databases">
        <authorList>
            <person name="Chiriac C."/>
            <person name="Salcher M."/>
            <person name="Ghai R."/>
            <person name="Kavagutti S V."/>
        </authorList>
    </citation>
    <scope>NUCLEOTIDE SEQUENCE</scope>
</reference>
<evidence type="ECO:0000313" key="1">
    <source>
        <dbReference type="EMBL" id="CAB5219591.1"/>
    </source>
</evidence>
<organism evidence="1">
    <name type="scientific">uncultured Caudovirales phage</name>
    <dbReference type="NCBI Taxonomy" id="2100421"/>
    <lineage>
        <taxon>Viruses</taxon>
        <taxon>Duplodnaviria</taxon>
        <taxon>Heunggongvirae</taxon>
        <taxon>Uroviricota</taxon>
        <taxon>Caudoviricetes</taxon>
        <taxon>Peduoviridae</taxon>
        <taxon>Maltschvirus</taxon>
        <taxon>Maltschvirus maltsch</taxon>
    </lineage>
</organism>
<protein>
    <submittedName>
        <fullName evidence="1">Uncharacterized protein</fullName>
    </submittedName>
</protein>
<dbReference type="EMBL" id="LR798267">
    <property type="protein sequence ID" value="CAB5219591.1"/>
    <property type="molecule type" value="Genomic_DNA"/>
</dbReference>